<organism evidence="1 2">
    <name type="scientific">Lentibacillus populi</name>
    <dbReference type="NCBI Taxonomy" id="1827502"/>
    <lineage>
        <taxon>Bacteria</taxon>
        <taxon>Bacillati</taxon>
        <taxon>Bacillota</taxon>
        <taxon>Bacilli</taxon>
        <taxon>Bacillales</taxon>
        <taxon>Bacillaceae</taxon>
        <taxon>Lentibacillus</taxon>
    </lineage>
</organism>
<proteinExistence type="predicted"/>
<comment type="caution">
    <text evidence="1">The sequence shown here is derived from an EMBL/GenBank/DDBJ whole genome shotgun (WGS) entry which is preliminary data.</text>
</comment>
<dbReference type="RefSeq" id="WP_286171343.1">
    <property type="nucleotide sequence ID" value="NZ_BMJD01000072.1"/>
</dbReference>
<reference evidence="1" key="2">
    <citation type="submission" date="2020-09" db="EMBL/GenBank/DDBJ databases">
        <authorList>
            <person name="Sun Q."/>
            <person name="Zhou Y."/>
        </authorList>
    </citation>
    <scope>NUCLEOTIDE SEQUENCE</scope>
    <source>
        <strain evidence="1">CGMCC 1.15454</strain>
    </source>
</reference>
<sequence length="44" mass="4942">MNKIIEKLKIPGYETKLVIKPTSINNKNQEGNIQLSLDMVSKGL</sequence>
<dbReference type="Proteomes" id="UP000621492">
    <property type="component" value="Unassembled WGS sequence"/>
</dbReference>
<reference evidence="1" key="1">
    <citation type="journal article" date="2014" name="Int. J. Syst. Evol. Microbiol.">
        <title>Complete genome sequence of Corynebacterium casei LMG S-19264T (=DSM 44701T), isolated from a smear-ripened cheese.</title>
        <authorList>
            <consortium name="US DOE Joint Genome Institute (JGI-PGF)"/>
            <person name="Walter F."/>
            <person name="Albersmeier A."/>
            <person name="Kalinowski J."/>
            <person name="Ruckert C."/>
        </authorList>
    </citation>
    <scope>NUCLEOTIDE SEQUENCE</scope>
    <source>
        <strain evidence="1">CGMCC 1.15454</strain>
    </source>
</reference>
<accession>A0A9W5U1V2</accession>
<evidence type="ECO:0000313" key="2">
    <source>
        <dbReference type="Proteomes" id="UP000621492"/>
    </source>
</evidence>
<dbReference type="AlphaFoldDB" id="A0A9W5U1V2"/>
<name>A0A9W5U1V2_9BACI</name>
<protein>
    <submittedName>
        <fullName evidence="1">Uncharacterized protein</fullName>
    </submittedName>
</protein>
<evidence type="ECO:0000313" key="1">
    <source>
        <dbReference type="EMBL" id="GGB62251.1"/>
    </source>
</evidence>
<keyword evidence="2" id="KW-1185">Reference proteome</keyword>
<gene>
    <name evidence="1" type="ORF">GCM10011409_44290</name>
</gene>
<dbReference type="EMBL" id="BMJD01000072">
    <property type="protein sequence ID" value="GGB62251.1"/>
    <property type="molecule type" value="Genomic_DNA"/>
</dbReference>